<feature type="domain" description="G5" evidence="3">
    <location>
        <begin position="141"/>
        <end position="222"/>
    </location>
</feature>
<organism evidence="4 5">
    <name type="scientific">Veillonella nakazawae</name>
    <dbReference type="NCBI Taxonomy" id="2682456"/>
    <lineage>
        <taxon>Bacteria</taxon>
        <taxon>Bacillati</taxon>
        <taxon>Bacillota</taxon>
        <taxon>Negativicutes</taxon>
        <taxon>Veillonellales</taxon>
        <taxon>Veillonellaceae</taxon>
        <taxon>Veillonella</taxon>
    </lineage>
</organism>
<dbReference type="InterPro" id="IPR051933">
    <property type="entry name" value="Resuscitation_pf_RpfB"/>
</dbReference>
<proteinExistence type="predicted"/>
<dbReference type="Proteomes" id="UP001198010">
    <property type="component" value="Unassembled WGS sequence"/>
</dbReference>
<evidence type="ECO:0000313" key="4">
    <source>
        <dbReference type="EMBL" id="MCB8606438.1"/>
    </source>
</evidence>
<evidence type="ECO:0000256" key="2">
    <source>
        <dbReference type="SAM" id="Phobius"/>
    </source>
</evidence>
<name>A0AB35HGP5_9FIRM</name>
<dbReference type="SMART" id="SM01208">
    <property type="entry name" value="G5"/>
    <property type="match status" value="1"/>
</dbReference>
<dbReference type="GO" id="GO:0009254">
    <property type="term" value="P:peptidoglycan turnover"/>
    <property type="evidence" value="ECO:0007669"/>
    <property type="project" value="InterPro"/>
</dbReference>
<dbReference type="GO" id="GO:0004553">
    <property type="term" value="F:hydrolase activity, hydrolyzing O-glycosyl compounds"/>
    <property type="evidence" value="ECO:0007669"/>
    <property type="project" value="InterPro"/>
</dbReference>
<dbReference type="InterPro" id="IPR010611">
    <property type="entry name" value="3D_dom"/>
</dbReference>
<dbReference type="AlphaFoldDB" id="A0AB35HGP5"/>
<evidence type="ECO:0000313" key="5">
    <source>
        <dbReference type="Proteomes" id="UP001198010"/>
    </source>
</evidence>
<dbReference type="Pfam" id="PF03990">
    <property type="entry name" value="DUF348"/>
    <property type="match status" value="2"/>
</dbReference>
<protein>
    <submittedName>
        <fullName evidence="4">G5 domain-containing protein</fullName>
    </submittedName>
</protein>
<dbReference type="Gene3D" id="2.20.230.10">
    <property type="entry name" value="Resuscitation-promoting factor rpfb"/>
    <property type="match status" value="1"/>
</dbReference>
<accession>A0AB35HGP5</accession>
<dbReference type="InterPro" id="IPR007137">
    <property type="entry name" value="DUF348"/>
</dbReference>
<dbReference type="Gene3D" id="2.40.40.10">
    <property type="entry name" value="RlpA-like domain"/>
    <property type="match status" value="1"/>
</dbReference>
<dbReference type="SUPFAM" id="SSF50685">
    <property type="entry name" value="Barwin-like endoglucanases"/>
    <property type="match status" value="1"/>
</dbReference>
<keyword evidence="1" id="KW-0732">Signal</keyword>
<dbReference type="InterPro" id="IPR011098">
    <property type="entry name" value="G5_dom"/>
</dbReference>
<dbReference type="Pfam" id="PF06725">
    <property type="entry name" value="3D"/>
    <property type="match status" value="1"/>
</dbReference>
<feature type="transmembrane region" description="Helical" evidence="2">
    <location>
        <begin position="12"/>
        <end position="30"/>
    </location>
</feature>
<dbReference type="PROSITE" id="PS51109">
    <property type="entry name" value="G5"/>
    <property type="match status" value="1"/>
</dbReference>
<dbReference type="RefSeq" id="WP_060924812.1">
    <property type="nucleotide sequence ID" value="NZ_JAJDLA010000022.1"/>
</dbReference>
<keyword evidence="2" id="KW-1133">Transmembrane helix</keyword>
<dbReference type="PANTHER" id="PTHR39160">
    <property type="entry name" value="CELL WALL-BINDING PROTEIN YOCH"/>
    <property type="match status" value="1"/>
</dbReference>
<keyword evidence="2" id="KW-0472">Membrane</keyword>
<keyword evidence="2" id="KW-0812">Transmembrane</keyword>
<dbReference type="InterPro" id="IPR036908">
    <property type="entry name" value="RlpA-like_sf"/>
</dbReference>
<comment type="caution">
    <text evidence="4">The sequence shown here is derived from an EMBL/GenBank/DDBJ whole genome shotgun (WGS) entry which is preliminary data.</text>
</comment>
<dbReference type="Pfam" id="PF07501">
    <property type="entry name" value="G5"/>
    <property type="match status" value="1"/>
</dbReference>
<evidence type="ECO:0000256" key="1">
    <source>
        <dbReference type="ARBA" id="ARBA00022729"/>
    </source>
</evidence>
<evidence type="ECO:0000259" key="3">
    <source>
        <dbReference type="PROSITE" id="PS51109"/>
    </source>
</evidence>
<reference evidence="4" key="1">
    <citation type="submission" date="2021-10" db="EMBL/GenBank/DDBJ databases">
        <title>Collection of gut derived symbiotic bacterial strains cultured from healthy donors.</title>
        <authorList>
            <person name="Lin H."/>
            <person name="Littmann E."/>
            <person name="Kohout C."/>
            <person name="Pamer E.G."/>
        </authorList>
    </citation>
    <scope>NUCLEOTIDE SEQUENCE</scope>
    <source>
        <strain evidence="4">DFI.4.35</strain>
    </source>
</reference>
<dbReference type="CDD" id="cd22786">
    <property type="entry name" value="DPBB_YuiC-like"/>
    <property type="match status" value="1"/>
</dbReference>
<dbReference type="GO" id="GO:0019867">
    <property type="term" value="C:outer membrane"/>
    <property type="evidence" value="ECO:0007669"/>
    <property type="project" value="InterPro"/>
</dbReference>
<dbReference type="EMBL" id="JAJDLA010000022">
    <property type="protein sequence ID" value="MCB8606438.1"/>
    <property type="molecule type" value="Genomic_DNA"/>
</dbReference>
<dbReference type="PANTHER" id="PTHR39160:SF4">
    <property type="entry name" value="RESUSCITATION-PROMOTING FACTOR RPFB"/>
    <property type="match status" value="1"/>
</dbReference>
<gene>
    <name evidence="4" type="ORF">LJD63_09215</name>
</gene>
<sequence length="325" mass="34358">MRIHKTHKRYISSVVAGLIVTAVTMTGFSYNDKTVTVMVDGAAHTVRTHLNSNEGIVRDAGVKLNPNDKVISSSASVQNGTTLTVVRAIPVYVTVNGKTRAVFTTETTAQGVANELGFKMPNYAVVGDANGSVLSGTHITIAQVTSRSLSTVDQEIAIQVIRQKDDTMAQGEEEVVQVGQPGLERVQRETLYSNGTVIKTNDVSKVTQREMVPTIIKEGTREVTTSRNIAGRSSRAIVMEASAYLAGDGDGAGITATGVPAVRGIAAVDPDVIPLGTRLFIPGYGEAIAADTGGAIVGNKIDLVMDSYGEAMDFGRQDVTVYVLD</sequence>